<dbReference type="InterPro" id="IPR036875">
    <property type="entry name" value="Znf_CCHC_sf"/>
</dbReference>
<gene>
    <name evidence="4" type="ORF">FCC1311_029282</name>
</gene>
<feature type="domain" description="CCHC-type" evidence="3">
    <location>
        <begin position="101"/>
        <end position="117"/>
    </location>
</feature>
<dbReference type="Gene3D" id="4.10.60.10">
    <property type="entry name" value="Zinc finger, CCHC-type"/>
    <property type="match status" value="2"/>
</dbReference>
<evidence type="ECO:0000313" key="4">
    <source>
        <dbReference type="EMBL" id="GBG26707.1"/>
    </source>
</evidence>
<feature type="domain" description="CCHC-type" evidence="3">
    <location>
        <begin position="45"/>
        <end position="60"/>
    </location>
</feature>
<dbReference type="InParanoid" id="A0A2R5G6M9"/>
<keyword evidence="5" id="KW-1185">Reference proteome</keyword>
<organism evidence="4 5">
    <name type="scientific">Hondaea fermentalgiana</name>
    <dbReference type="NCBI Taxonomy" id="2315210"/>
    <lineage>
        <taxon>Eukaryota</taxon>
        <taxon>Sar</taxon>
        <taxon>Stramenopiles</taxon>
        <taxon>Bigyra</taxon>
        <taxon>Labyrinthulomycetes</taxon>
        <taxon>Thraustochytrida</taxon>
        <taxon>Thraustochytriidae</taxon>
        <taxon>Hondaea</taxon>
    </lineage>
</organism>
<feature type="region of interest" description="Disordered" evidence="2">
    <location>
        <begin position="1"/>
        <end position="37"/>
    </location>
</feature>
<keyword evidence="1" id="KW-0479">Metal-binding</keyword>
<dbReference type="EMBL" id="BEYU01000022">
    <property type="protein sequence ID" value="GBG26707.1"/>
    <property type="molecule type" value="Genomic_DNA"/>
</dbReference>
<protein>
    <submittedName>
        <fullName evidence="4">Cellular nucleic acid-binding protein-like</fullName>
    </submittedName>
</protein>
<dbReference type="OrthoDB" id="196607at2759"/>
<keyword evidence="1" id="KW-0863">Zinc-finger</keyword>
<keyword evidence="1" id="KW-0862">Zinc</keyword>
<dbReference type="PANTHER" id="PTHR23002">
    <property type="entry name" value="ZINC FINGER CCHC DOMAIN CONTAINING PROTEIN"/>
    <property type="match status" value="1"/>
</dbReference>
<dbReference type="SUPFAM" id="SSF57756">
    <property type="entry name" value="Retrovirus zinc finger-like domains"/>
    <property type="match status" value="2"/>
</dbReference>
<dbReference type="SMART" id="SM00343">
    <property type="entry name" value="ZnF_C2HC"/>
    <property type="match status" value="3"/>
</dbReference>
<dbReference type="Proteomes" id="UP000241890">
    <property type="component" value="Unassembled WGS sequence"/>
</dbReference>
<sequence length="142" mass="14887">MVHRFVDTASYPRSGARHGHISRNCPTAPEGGAGGQAGGAGGRSCYNCGEVGHLSRDCTSEPMQQDGDFGARRRGSRPKCYNCGDFGHISRECPQKDAGPKCYNCGNFGHISGACSEPARAQEEGQMEYDASAGGALADQAE</sequence>
<dbReference type="GO" id="GO:0008270">
    <property type="term" value="F:zinc ion binding"/>
    <property type="evidence" value="ECO:0007669"/>
    <property type="project" value="UniProtKB-KW"/>
</dbReference>
<proteinExistence type="predicted"/>
<dbReference type="InterPro" id="IPR001878">
    <property type="entry name" value="Znf_CCHC"/>
</dbReference>
<evidence type="ECO:0000313" key="5">
    <source>
        <dbReference type="Proteomes" id="UP000241890"/>
    </source>
</evidence>
<dbReference type="Pfam" id="PF00098">
    <property type="entry name" value="zf-CCHC"/>
    <property type="match status" value="3"/>
</dbReference>
<dbReference type="GO" id="GO:0003676">
    <property type="term" value="F:nucleic acid binding"/>
    <property type="evidence" value="ECO:0007669"/>
    <property type="project" value="InterPro"/>
</dbReference>
<evidence type="ECO:0000256" key="2">
    <source>
        <dbReference type="SAM" id="MobiDB-lite"/>
    </source>
</evidence>
<reference evidence="4 5" key="1">
    <citation type="submission" date="2017-12" db="EMBL/GenBank/DDBJ databases">
        <title>Sequencing, de novo assembly and annotation of complete genome of a new Thraustochytrid species, strain FCC1311.</title>
        <authorList>
            <person name="Sedici K."/>
            <person name="Godart F."/>
            <person name="Aiese Cigliano R."/>
            <person name="Sanseverino W."/>
            <person name="Barakat M."/>
            <person name="Ortet P."/>
            <person name="Marechal E."/>
            <person name="Cagnac O."/>
            <person name="Amato A."/>
        </authorList>
    </citation>
    <scope>NUCLEOTIDE SEQUENCE [LARGE SCALE GENOMIC DNA]</scope>
</reference>
<accession>A0A2R5G6M9</accession>
<dbReference type="InterPro" id="IPR051714">
    <property type="entry name" value="Znf_CCHC_NABP"/>
</dbReference>
<feature type="region of interest" description="Disordered" evidence="2">
    <location>
        <begin position="119"/>
        <end position="142"/>
    </location>
</feature>
<evidence type="ECO:0000256" key="1">
    <source>
        <dbReference type="PROSITE-ProRule" id="PRU00047"/>
    </source>
</evidence>
<feature type="domain" description="CCHC-type" evidence="3">
    <location>
        <begin position="79"/>
        <end position="95"/>
    </location>
</feature>
<name>A0A2R5G6M9_9STRA</name>
<dbReference type="AlphaFoldDB" id="A0A2R5G6M9"/>
<dbReference type="PROSITE" id="PS50158">
    <property type="entry name" value="ZF_CCHC"/>
    <property type="match status" value="3"/>
</dbReference>
<evidence type="ECO:0000259" key="3">
    <source>
        <dbReference type="PROSITE" id="PS50158"/>
    </source>
</evidence>
<comment type="caution">
    <text evidence="4">The sequence shown here is derived from an EMBL/GenBank/DDBJ whole genome shotgun (WGS) entry which is preliminary data.</text>
</comment>